<sequence>MQKSSYVHIITIIVVVVFVLYLFVFVKRKNNNDDGYIQQRCTFNDGYKTLPMANNCNGYYMCIGDVQLPQYCALNYSYSTTLKQCVPTKDNDCGTRPCNSVCSNI</sequence>
<dbReference type="InterPro" id="IPR036508">
    <property type="entry name" value="Chitin-bd_dom_sf"/>
</dbReference>
<dbReference type="PROSITE" id="PS50940">
    <property type="entry name" value="CHIT_BIND_II"/>
    <property type="match status" value="1"/>
</dbReference>
<protein>
    <submittedName>
        <fullName evidence="3">Ac150</fullName>
    </submittedName>
</protein>
<dbReference type="SUPFAM" id="SSF57625">
    <property type="entry name" value="Invertebrate chitin-binding proteins"/>
    <property type="match status" value="1"/>
</dbReference>
<dbReference type="EMBL" id="KJ676450">
    <property type="protein sequence ID" value="AIU41297.1"/>
    <property type="molecule type" value="Genomic_DNA"/>
</dbReference>
<keyword evidence="1" id="KW-0472">Membrane</keyword>
<dbReference type="GO" id="GO:0008061">
    <property type="term" value="F:chitin binding"/>
    <property type="evidence" value="ECO:0007669"/>
    <property type="project" value="InterPro"/>
</dbReference>
<accession>A0A097P8Z1</accession>
<dbReference type="GeneID" id="26382513"/>
<proteinExistence type="predicted"/>
<keyword evidence="4" id="KW-1185">Reference proteome</keyword>
<keyword evidence="1" id="KW-0812">Transmembrane</keyword>
<dbReference type="Proteomes" id="UP000201917">
    <property type="component" value="Segment"/>
</dbReference>
<evidence type="ECO:0000259" key="2">
    <source>
        <dbReference type="PROSITE" id="PS50940"/>
    </source>
</evidence>
<feature type="transmembrane region" description="Helical" evidence="1">
    <location>
        <begin position="6"/>
        <end position="26"/>
    </location>
</feature>
<dbReference type="OrthoDB" id="26259at10239"/>
<evidence type="ECO:0000256" key="1">
    <source>
        <dbReference type="SAM" id="Phobius"/>
    </source>
</evidence>
<feature type="domain" description="Chitin-binding type-2" evidence="2">
    <location>
        <begin position="38"/>
        <end position="95"/>
    </location>
</feature>
<keyword evidence="1" id="KW-1133">Transmembrane helix</keyword>
<reference evidence="3 4" key="1">
    <citation type="journal article" date="2014" name="PLoS ONE">
        <title>Genomic Sequencing and Analysis of Sucra jujuba Nucleopolyhedrovirus.</title>
        <authorList>
            <person name="Liu X."/>
            <person name="Yin F."/>
            <person name="Zhu Z."/>
            <person name="Hou D."/>
            <person name="Wang J."/>
            <person name="Zhang L."/>
            <person name="Wang M."/>
            <person name="Wang H."/>
            <person name="Hu Z."/>
            <person name="Deng F."/>
        </authorList>
    </citation>
    <scope>NUCLEOTIDE SEQUENCE [LARGE SCALE GENOMIC DNA]</scope>
    <source>
        <strain evidence="3">473</strain>
    </source>
</reference>
<dbReference type="InterPro" id="IPR002557">
    <property type="entry name" value="Chitin-bd_dom"/>
</dbReference>
<dbReference type="GO" id="GO:0005576">
    <property type="term" value="C:extracellular region"/>
    <property type="evidence" value="ECO:0007669"/>
    <property type="project" value="InterPro"/>
</dbReference>
<name>A0A097P8Z1_9ABAC</name>
<dbReference type="RefSeq" id="YP_009186749.1">
    <property type="nucleotide sequence ID" value="NC_028636.1"/>
</dbReference>
<organism evidence="3 4">
    <name type="scientific">Sucra jujuba nucleopolyhedrovirus</name>
    <dbReference type="NCBI Taxonomy" id="1563660"/>
    <lineage>
        <taxon>Viruses</taxon>
        <taxon>Viruses incertae sedis</taxon>
        <taxon>Naldaviricetes</taxon>
        <taxon>Lefavirales</taxon>
        <taxon>Baculoviridae</taxon>
        <taxon>Alphabaculovirus</taxon>
        <taxon>Alphabaculovirus sujujubae</taxon>
    </lineage>
</organism>
<evidence type="ECO:0000313" key="3">
    <source>
        <dbReference type="EMBL" id="AIU41297.1"/>
    </source>
</evidence>
<dbReference type="Pfam" id="PF01607">
    <property type="entry name" value="CBM_14"/>
    <property type="match status" value="1"/>
</dbReference>
<evidence type="ECO:0000313" key="4">
    <source>
        <dbReference type="Proteomes" id="UP000201917"/>
    </source>
</evidence>
<dbReference type="KEGG" id="vg:26382513"/>